<dbReference type="Pfam" id="PF00931">
    <property type="entry name" value="NB-ARC"/>
    <property type="match status" value="1"/>
</dbReference>
<dbReference type="Gene3D" id="1.10.8.430">
    <property type="entry name" value="Helical domain of apoptotic protease-activating factors"/>
    <property type="match status" value="1"/>
</dbReference>
<dbReference type="InterPro" id="IPR041118">
    <property type="entry name" value="Rx_N"/>
</dbReference>
<keyword evidence="2" id="KW-0433">Leucine-rich repeat</keyword>
<evidence type="ECO:0000259" key="10">
    <source>
        <dbReference type="Pfam" id="PF25019"/>
    </source>
</evidence>
<feature type="domain" description="Disease resistance N-terminal" evidence="8">
    <location>
        <begin position="8"/>
        <end position="96"/>
    </location>
</feature>
<dbReference type="AlphaFoldDB" id="A0A068V917"/>
<dbReference type="Gene3D" id="3.80.10.10">
    <property type="entry name" value="Ribonuclease Inhibitor"/>
    <property type="match status" value="3"/>
</dbReference>
<sequence length="1220" mass="138762">MEATLVSFIKVLGEKAISIASEEFCHLVGLKKGMQLLKESLSMIQAVLHDAERRQVGEEAVKLWLEKLENVAFDADDVLDEFNYDVLRQKVQMQNQMKHKVCFFFSILSPVPCKHVKLAKKIHDMNVKLKSINEDAKNFGFLSQIGANASASLPFPSRFIMLNRETDSTNSCSTFIGRDNDIANILEKLTAKSDEIVSVIPIVGMGGIGKTALAKRIFNHHKTQNQFDEKIWVCVSENFNVNRLFGLVLESLGQKTGKESREARTRKLQEKLEGKTYVMVLDDVWNENLGMWDDFMGSLKGINTTKGNFILVTTRKHQVASIMATSSSHCSLGELSDDECWLIFKEKAIGRHEVLEESRAIGLEIAQICQGLPLVACTVGGMLRNKRREEWISALKRGLQGLTENENNVMHILKLSFDNLPCPALKRCFAYSSIFSKDSVMERDQLIQLWMAEGFLQTHSRSMDMEEIGNMFFNILLQNSLFQDVEWDEYDRILSCKMHDLVHDLAQSMQNSQRDEDDIHPIRHLALENCGEETPSILNKRFRYIRSLFSVYDISEDVSYFISLRVLNLSSTDLTLLPKSISKLFRLRYLDLSDTPIEGLPNSICKLYNLQTLRARDCYGLREFPMKFKNLISLRHFDYFTDDSCSSRMPFELGKLACLRKLPFFNVGEIKGWKIEELRNLKNLTGRLEIRNLELVNCKKEAECANLLEKSNIHELTFAWCEDQIDTNRAIGVLEGLKPHPNLKGLILKNFMGNQLASWISDLHNLVKLEVRNCRRCKEIPALGHLPFLQYLELAGLDNITCIGPSFYGFDNSDASSSNHSSGQAVTRLFPALKYLILSDIENLKHWMELSVEIIPTDRVVVFPILEVLDIHRCPQLTTVPTQFPSLKNLAISYINHGLPVVTKICSKVITLTHLLLHGVQGLTCLPDWLLLNNANLTKLTLCDCLDLKHLVSDSQDCSIDHQTHNLNGIGSLETLYIFRCSQLKSVQIPSRLLGSLQNFVISECHGLINLSSEIMKSSASLDHFEVSNCSNLNSFPGDLELTPSLSYLWLSHCVQLTNMPNGICCLTSLRHLTIGAFSDTMEFSSFRDAFSGFKHLSSSLLRLHLYGQPHWESLPDQLQHLSALEELKLYDFGVKFLPDWFGKLLSLEKLHLRACSILQHFPPQIEMRRLTKLSELYIIDCPLLTQRCYPRSDSNPEWCKISHISGILIPGFRTDGKYS</sequence>
<evidence type="ECO:0000256" key="6">
    <source>
        <dbReference type="ARBA" id="ARBA00022840"/>
    </source>
</evidence>
<dbReference type="Gene3D" id="1.10.10.10">
    <property type="entry name" value="Winged helix-like DNA-binding domain superfamily/Winged helix DNA-binding domain"/>
    <property type="match status" value="1"/>
</dbReference>
<dbReference type="InterPro" id="IPR038005">
    <property type="entry name" value="RX-like_CC"/>
</dbReference>
<name>A0A068V917_COFCA</name>
<keyword evidence="12" id="KW-1185">Reference proteome</keyword>
<feature type="domain" description="R13L1/DRL21-like LRR repeat region" evidence="10">
    <location>
        <begin position="675"/>
        <end position="796"/>
    </location>
</feature>
<protein>
    <recommendedName>
        <fullName evidence="13">Disease resistance protein RGA3</fullName>
    </recommendedName>
</protein>
<keyword evidence="6" id="KW-0067">ATP-binding</keyword>
<dbReference type="PhylomeDB" id="A0A068V917"/>
<dbReference type="PANTHER" id="PTHR36766">
    <property type="entry name" value="PLANT BROAD-SPECTRUM MILDEW RESISTANCE PROTEIN RPW8"/>
    <property type="match status" value="1"/>
</dbReference>
<evidence type="ECO:0000259" key="7">
    <source>
        <dbReference type="Pfam" id="PF00931"/>
    </source>
</evidence>
<evidence type="ECO:0000259" key="9">
    <source>
        <dbReference type="Pfam" id="PF23559"/>
    </source>
</evidence>
<evidence type="ECO:0000256" key="5">
    <source>
        <dbReference type="ARBA" id="ARBA00022821"/>
    </source>
</evidence>
<gene>
    <name evidence="11" type="ORF">GSCOC_T00011165001</name>
</gene>
<dbReference type="FunFam" id="3.40.50.300:FF:001091">
    <property type="entry name" value="Probable disease resistance protein At1g61300"/>
    <property type="match status" value="1"/>
</dbReference>
<keyword evidence="3" id="KW-0677">Repeat</keyword>
<dbReference type="OrthoDB" id="1896560at2759"/>
<dbReference type="GO" id="GO:0043531">
    <property type="term" value="F:ADP binding"/>
    <property type="evidence" value="ECO:0007669"/>
    <property type="project" value="InterPro"/>
</dbReference>
<dbReference type="Gramene" id="CDP17141">
    <property type="protein sequence ID" value="CDP17141"/>
    <property type="gene ID" value="GSCOC_T00011165001"/>
</dbReference>
<keyword evidence="5" id="KW-0611">Plant defense</keyword>
<evidence type="ECO:0000313" key="12">
    <source>
        <dbReference type="Proteomes" id="UP000295252"/>
    </source>
</evidence>
<evidence type="ECO:0000313" key="11">
    <source>
        <dbReference type="EMBL" id="CDP17141.1"/>
    </source>
</evidence>
<dbReference type="Pfam" id="PF23559">
    <property type="entry name" value="WHD_DRP"/>
    <property type="match status" value="1"/>
</dbReference>
<dbReference type="Pfam" id="PF18052">
    <property type="entry name" value="Rx_N"/>
    <property type="match status" value="1"/>
</dbReference>
<dbReference type="InterPro" id="IPR036388">
    <property type="entry name" value="WH-like_DNA-bd_sf"/>
</dbReference>
<reference evidence="12" key="1">
    <citation type="journal article" date="2014" name="Science">
        <title>The coffee genome provides insight into the convergent evolution of caffeine biosynthesis.</title>
        <authorList>
            <person name="Denoeud F."/>
            <person name="Carretero-Paulet L."/>
            <person name="Dereeper A."/>
            <person name="Droc G."/>
            <person name="Guyot R."/>
            <person name="Pietrella M."/>
            <person name="Zheng C."/>
            <person name="Alberti A."/>
            <person name="Anthony F."/>
            <person name="Aprea G."/>
            <person name="Aury J.M."/>
            <person name="Bento P."/>
            <person name="Bernard M."/>
            <person name="Bocs S."/>
            <person name="Campa C."/>
            <person name="Cenci A."/>
            <person name="Combes M.C."/>
            <person name="Crouzillat D."/>
            <person name="Da Silva C."/>
            <person name="Daddiego L."/>
            <person name="De Bellis F."/>
            <person name="Dussert S."/>
            <person name="Garsmeur O."/>
            <person name="Gayraud T."/>
            <person name="Guignon V."/>
            <person name="Jahn K."/>
            <person name="Jamilloux V."/>
            <person name="Joet T."/>
            <person name="Labadie K."/>
            <person name="Lan T."/>
            <person name="Leclercq J."/>
            <person name="Lepelley M."/>
            <person name="Leroy T."/>
            <person name="Li L.T."/>
            <person name="Librado P."/>
            <person name="Lopez L."/>
            <person name="Munoz A."/>
            <person name="Noel B."/>
            <person name="Pallavicini A."/>
            <person name="Perrotta G."/>
            <person name="Poncet V."/>
            <person name="Pot D."/>
            <person name="Priyono X."/>
            <person name="Rigoreau M."/>
            <person name="Rouard M."/>
            <person name="Rozas J."/>
            <person name="Tranchant-Dubreuil C."/>
            <person name="VanBuren R."/>
            <person name="Zhang Q."/>
            <person name="Andrade A.C."/>
            <person name="Argout X."/>
            <person name="Bertrand B."/>
            <person name="de Kochko A."/>
            <person name="Graziosi G."/>
            <person name="Henry R.J."/>
            <person name="Jayarama X."/>
            <person name="Ming R."/>
            <person name="Nagai C."/>
            <person name="Rounsley S."/>
            <person name="Sankoff D."/>
            <person name="Giuliano G."/>
            <person name="Albert V.A."/>
            <person name="Wincker P."/>
            <person name="Lashermes P."/>
        </authorList>
    </citation>
    <scope>NUCLEOTIDE SEQUENCE [LARGE SCALE GENOMIC DNA]</scope>
    <source>
        <strain evidence="12">cv. DH200-94</strain>
    </source>
</reference>
<dbReference type="FunFam" id="1.10.10.10:FF:000322">
    <property type="entry name" value="Probable disease resistance protein At1g63360"/>
    <property type="match status" value="1"/>
</dbReference>
<dbReference type="Proteomes" id="UP000295252">
    <property type="component" value="Chromosome IX"/>
</dbReference>
<dbReference type="InterPro" id="IPR042197">
    <property type="entry name" value="Apaf_helical"/>
</dbReference>
<evidence type="ECO:0000256" key="2">
    <source>
        <dbReference type="ARBA" id="ARBA00022614"/>
    </source>
</evidence>
<dbReference type="Pfam" id="PF00560">
    <property type="entry name" value="LRR_1"/>
    <property type="match status" value="1"/>
</dbReference>
<dbReference type="SUPFAM" id="SSF52540">
    <property type="entry name" value="P-loop containing nucleoside triphosphate hydrolases"/>
    <property type="match status" value="1"/>
</dbReference>
<evidence type="ECO:0000256" key="4">
    <source>
        <dbReference type="ARBA" id="ARBA00022741"/>
    </source>
</evidence>
<evidence type="ECO:0000256" key="1">
    <source>
        <dbReference type="ARBA" id="ARBA00008894"/>
    </source>
</evidence>
<organism evidence="11 12">
    <name type="scientific">Coffea canephora</name>
    <name type="common">Robusta coffee</name>
    <dbReference type="NCBI Taxonomy" id="49390"/>
    <lineage>
        <taxon>Eukaryota</taxon>
        <taxon>Viridiplantae</taxon>
        <taxon>Streptophyta</taxon>
        <taxon>Embryophyta</taxon>
        <taxon>Tracheophyta</taxon>
        <taxon>Spermatophyta</taxon>
        <taxon>Magnoliopsida</taxon>
        <taxon>eudicotyledons</taxon>
        <taxon>Gunneridae</taxon>
        <taxon>Pentapetalae</taxon>
        <taxon>asterids</taxon>
        <taxon>lamiids</taxon>
        <taxon>Gentianales</taxon>
        <taxon>Rubiaceae</taxon>
        <taxon>Ixoroideae</taxon>
        <taxon>Gardenieae complex</taxon>
        <taxon>Bertiereae - Coffeeae clade</taxon>
        <taxon>Coffeeae</taxon>
        <taxon>Coffea</taxon>
    </lineage>
</organism>
<dbReference type="GO" id="GO:0005524">
    <property type="term" value="F:ATP binding"/>
    <property type="evidence" value="ECO:0007669"/>
    <property type="project" value="UniProtKB-KW"/>
</dbReference>
<dbReference type="InterPro" id="IPR027417">
    <property type="entry name" value="P-loop_NTPase"/>
</dbReference>
<proteinExistence type="inferred from homology"/>
<evidence type="ECO:0000256" key="3">
    <source>
        <dbReference type="ARBA" id="ARBA00022737"/>
    </source>
</evidence>
<dbReference type="Pfam" id="PF25019">
    <property type="entry name" value="LRR_R13L1-DRL21"/>
    <property type="match status" value="1"/>
</dbReference>
<dbReference type="Gene3D" id="1.20.5.4130">
    <property type="match status" value="1"/>
</dbReference>
<dbReference type="OMA" id="IFEWAGK"/>
<dbReference type="Gene3D" id="3.40.50.300">
    <property type="entry name" value="P-loop containing nucleotide triphosphate hydrolases"/>
    <property type="match status" value="1"/>
</dbReference>
<dbReference type="CDD" id="cd14798">
    <property type="entry name" value="RX-CC_like"/>
    <property type="match status" value="1"/>
</dbReference>
<dbReference type="InterPro" id="IPR058922">
    <property type="entry name" value="WHD_DRP"/>
</dbReference>
<dbReference type="PANTHER" id="PTHR36766:SF70">
    <property type="entry name" value="DISEASE RESISTANCE PROTEIN RGA4"/>
    <property type="match status" value="1"/>
</dbReference>
<dbReference type="PRINTS" id="PR00364">
    <property type="entry name" value="DISEASERSIST"/>
</dbReference>
<evidence type="ECO:0000259" key="8">
    <source>
        <dbReference type="Pfam" id="PF18052"/>
    </source>
</evidence>
<dbReference type="SUPFAM" id="SSF52058">
    <property type="entry name" value="L domain-like"/>
    <property type="match status" value="2"/>
</dbReference>
<dbReference type="InterPro" id="IPR032675">
    <property type="entry name" value="LRR_dom_sf"/>
</dbReference>
<feature type="domain" description="NB-ARC" evidence="7">
    <location>
        <begin position="179"/>
        <end position="349"/>
    </location>
</feature>
<dbReference type="InterPro" id="IPR002182">
    <property type="entry name" value="NB-ARC"/>
</dbReference>
<accession>A0A068V917</accession>
<evidence type="ECO:0008006" key="13">
    <source>
        <dbReference type="Google" id="ProtNLM"/>
    </source>
</evidence>
<feature type="domain" description="Disease resistance protein winged helix" evidence="9">
    <location>
        <begin position="434"/>
        <end position="506"/>
    </location>
</feature>
<dbReference type="SUPFAM" id="SSF52047">
    <property type="entry name" value="RNI-like"/>
    <property type="match status" value="1"/>
</dbReference>
<dbReference type="InterPro" id="IPR056789">
    <property type="entry name" value="LRR_R13L1-DRL21"/>
</dbReference>
<dbReference type="EMBL" id="HG739229">
    <property type="protein sequence ID" value="CDP17141.1"/>
    <property type="molecule type" value="Genomic_DNA"/>
</dbReference>
<comment type="similarity">
    <text evidence="1">Belongs to the disease resistance NB-LRR family.</text>
</comment>
<dbReference type="InterPro" id="IPR001611">
    <property type="entry name" value="Leu-rich_rpt"/>
</dbReference>
<dbReference type="GO" id="GO:0051607">
    <property type="term" value="P:defense response to virus"/>
    <property type="evidence" value="ECO:0007669"/>
    <property type="project" value="UniProtKB-ARBA"/>
</dbReference>
<dbReference type="InParanoid" id="A0A068V917"/>
<keyword evidence="4" id="KW-0547">Nucleotide-binding</keyword>